<feature type="signal peptide" evidence="1">
    <location>
        <begin position="1"/>
        <end position="19"/>
    </location>
</feature>
<name>A0A177DTW4_ALTAL</name>
<proteinExistence type="predicted"/>
<feature type="chain" id="PRO_5008059761" evidence="1">
    <location>
        <begin position="20"/>
        <end position="166"/>
    </location>
</feature>
<evidence type="ECO:0000313" key="2">
    <source>
        <dbReference type="EMBL" id="OAG22898.1"/>
    </source>
</evidence>
<reference evidence="2 3" key="1">
    <citation type="submission" date="2016-05" db="EMBL/GenBank/DDBJ databases">
        <title>Comparative analysis of secretome profiles of manganese(II)-oxidizing ascomycete fungi.</title>
        <authorList>
            <consortium name="DOE Joint Genome Institute"/>
            <person name="Zeiner C.A."/>
            <person name="Purvine S.O."/>
            <person name="Zink E.M."/>
            <person name="Wu S."/>
            <person name="Pasa-Tolic L."/>
            <person name="Chaput D.L."/>
            <person name="Haridas S."/>
            <person name="Grigoriev I.V."/>
            <person name="Santelli C.M."/>
            <person name="Hansel C.M."/>
        </authorList>
    </citation>
    <scope>NUCLEOTIDE SEQUENCE [LARGE SCALE GENOMIC DNA]</scope>
    <source>
        <strain evidence="2 3">SRC1lrK2f</strain>
    </source>
</reference>
<dbReference type="Proteomes" id="UP000077248">
    <property type="component" value="Unassembled WGS sequence"/>
</dbReference>
<accession>A0A177DTW4</accession>
<protein>
    <submittedName>
        <fullName evidence="2">Uncharacterized protein</fullName>
    </submittedName>
</protein>
<keyword evidence="1" id="KW-0732">Signal</keyword>
<dbReference type="AlphaFoldDB" id="A0A177DTW4"/>
<evidence type="ECO:0000256" key="1">
    <source>
        <dbReference type="SAM" id="SignalP"/>
    </source>
</evidence>
<dbReference type="RefSeq" id="XP_018388319.1">
    <property type="nucleotide sequence ID" value="XM_018528274.1"/>
</dbReference>
<dbReference type="VEuPathDB" id="FungiDB:CC77DRAFT_1059768"/>
<dbReference type="KEGG" id="aalt:CC77DRAFT_1059768"/>
<dbReference type="GeneID" id="29113868"/>
<sequence length="166" mass="18798">MLFSLFIGIVAFLLGTASAYPTEDPATQVPGNDTKISSDFYDASIQVLLNRASGTEYYWEMFQGPSGQAVQPCTYRDPFKFASMNGPYHYGRDAIDNPPSAPAMDLKLLKWMDHDDCVWRTHGNGDVGELICGDWMIMPCEQDPEYYKGVINCNGRSYHRMYSCRY</sequence>
<gene>
    <name evidence="2" type="ORF">CC77DRAFT_1059768</name>
</gene>
<dbReference type="EMBL" id="KV441474">
    <property type="protein sequence ID" value="OAG22898.1"/>
    <property type="molecule type" value="Genomic_DNA"/>
</dbReference>
<evidence type="ECO:0000313" key="3">
    <source>
        <dbReference type="Proteomes" id="UP000077248"/>
    </source>
</evidence>
<keyword evidence="3" id="KW-1185">Reference proteome</keyword>
<organism evidence="2 3">
    <name type="scientific">Alternaria alternata</name>
    <name type="common">Alternaria rot fungus</name>
    <name type="synonym">Torula alternata</name>
    <dbReference type="NCBI Taxonomy" id="5599"/>
    <lineage>
        <taxon>Eukaryota</taxon>
        <taxon>Fungi</taxon>
        <taxon>Dikarya</taxon>
        <taxon>Ascomycota</taxon>
        <taxon>Pezizomycotina</taxon>
        <taxon>Dothideomycetes</taxon>
        <taxon>Pleosporomycetidae</taxon>
        <taxon>Pleosporales</taxon>
        <taxon>Pleosporineae</taxon>
        <taxon>Pleosporaceae</taxon>
        <taxon>Alternaria</taxon>
        <taxon>Alternaria sect. Alternaria</taxon>
        <taxon>Alternaria alternata complex</taxon>
    </lineage>
</organism>
<dbReference type="OMA" id="VINCNGR"/>